<dbReference type="AlphaFoldDB" id="A0A895XM41"/>
<protein>
    <submittedName>
        <fullName evidence="2">FAD-dependent oxidoreductase</fullName>
    </submittedName>
</protein>
<dbReference type="PANTHER" id="PTHR42923">
    <property type="entry name" value="PROTOPORPHYRINOGEN OXIDASE"/>
    <property type="match status" value="1"/>
</dbReference>
<evidence type="ECO:0000313" key="2">
    <source>
        <dbReference type="EMBL" id="QSB06414.1"/>
    </source>
</evidence>
<dbReference type="InterPro" id="IPR002937">
    <property type="entry name" value="Amino_oxidase"/>
</dbReference>
<dbReference type="KEGG" id="nav:JQS30_05790"/>
<sequence length="425" mass="47500">MTMTSRSQVAVIGSGVSGLTAAYVLQQSRDVTLFEADHRLGGHAHTHTVVDRDPELTHEVDSGFLVHNRTTYPRLVRLFTELDIKTQPTQMSMSIRCEGCGLEYCGSRGIRGVFAHPRSFVDPRFHAMLWQMPLFYRRARRLLATETDAEEQTLGQFLSQGHYSQYFVNHFVIPLVSAVWSCGPHAVRDYPARYLFTFLANHGMLAVLGNPAWRTVVGGSRTYVERVAAGLHEVRTGSAVTSLQRHHDGVSVRTADQAVSEFDAVVIATHPDQALRLLEDPTVEEKDVLGSFEYSRNETVLHTDTRWLPRRAAARGSWNYLLSDCRPTEGQVQVSYHLNRLQRLTAATDYVVTLGAADRIDHSHVLRRMTYEHPIYTPTSVAAQRQLPGLNDGTTAFAGAYHGWGFHEDGCQSGVNAAQSLGVRW</sequence>
<evidence type="ECO:0000313" key="3">
    <source>
        <dbReference type="Proteomes" id="UP000662939"/>
    </source>
</evidence>
<name>A0A895XM41_9ACTN</name>
<dbReference type="InterPro" id="IPR036188">
    <property type="entry name" value="FAD/NAD-bd_sf"/>
</dbReference>
<dbReference type="GO" id="GO:0016491">
    <property type="term" value="F:oxidoreductase activity"/>
    <property type="evidence" value="ECO:0007669"/>
    <property type="project" value="InterPro"/>
</dbReference>
<accession>A0A895XM41</accession>
<evidence type="ECO:0000259" key="1">
    <source>
        <dbReference type="Pfam" id="PF01593"/>
    </source>
</evidence>
<dbReference type="EMBL" id="CP070496">
    <property type="protein sequence ID" value="QSB06414.1"/>
    <property type="molecule type" value="Genomic_DNA"/>
</dbReference>
<reference evidence="2" key="1">
    <citation type="submission" date="2021-02" db="EMBL/GenBank/DDBJ databases">
        <title>Natronoglycomyces albus gen. nov., sp. nov, a haloalkaliphilic actinobacterium from a soda solonchak soil.</title>
        <authorList>
            <person name="Sorokin D.Y."/>
            <person name="Khijniak T.V."/>
            <person name="Zakharycheva A.P."/>
            <person name="Boueva O.V."/>
            <person name="Ariskina E.V."/>
            <person name="Hahnke R.L."/>
            <person name="Bunk B."/>
            <person name="Sproer C."/>
            <person name="Schumann P."/>
            <person name="Evtushenko L.I."/>
            <person name="Kublanov I.V."/>
        </authorList>
    </citation>
    <scope>NUCLEOTIDE SEQUENCE</scope>
    <source>
        <strain evidence="2">DSM 106290</strain>
    </source>
</reference>
<dbReference type="Pfam" id="PF01593">
    <property type="entry name" value="Amino_oxidase"/>
    <property type="match status" value="1"/>
</dbReference>
<dbReference type="SUPFAM" id="SSF51905">
    <property type="entry name" value="FAD/NAD(P)-binding domain"/>
    <property type="match status" value="1"/>
</dbReference>
<dbReference type="InterPro" id="IPR050464">
    <property type="entry name" value="Zeta_carotene_desat/Oxidored"/>
</dbReference>
<dbReference type="PANTHER" id="PTHR42923:SF17">
    <property type="entry name" value="AMINE OXIDASE DOMAIN-CONTAINING PROTEIN"/>
    <property type="match status" value="1"/>
</dbReference>
<proteinExistence type="predicted"/>
<organism evidence="2 3">
    <name type="scientific">Natronoglycomyces albus</name>
    <dbReference type="NCBI Taxonomy" id="2811108"/>
    <lineage>
        <taxon>Bacteria</taxon>
        <taxon>Bacillati</taxon>
        <taxon>Actinomycetota</taxon>
        <taxon>Actinomycetes</taxon>
        <taxon>Glycomycetales</taxon>
        <taxon>Glycomycetaceae</taxon>
        <taxon>Natronoglycomyces</taxon>
    </lineage>
</organism>
<keyword evidence="3" id="KW-1185">Reference proteome</keyword>
<feature type="domain" description="Amine oxidase" evidence="1">
    <location>
        <begin position="16"/>
        <end position="419"/>
    </location>
</feature>
<gene>
    <name evidence="2" type="ORF">JQS30_05790</name>
</gene>
<dbReference type="Proteomes" id="UP000662939">
    <property type="component" value="Chromosome"/>
</dbReference>
<dbReference type="Gene3D" id="3.50.50.60">
    <property type="entry name" value="FAD/NAD(P)-binding domain"/>
    <property type="match status" value="1"/>
</dbReference>